<sequence length="289" mass="33175">MSTPNINSNIEVYKRLLKAFSVESLKTIFNLSDSKERQAGLLINITNTHNVATLNKIIFDNFSLLKQYVYVYEFKGVLTDTWLDKHPAFINSQKITNSHSIFNLLVPIVYEGYNKAKGTIDKFNFLVPVQIHKRKTVLTIHINILERDISTITTDKIIGATRDLNDEAILKTIVPFANPINLFKYDLNKGIKYLWDIDEIDALKVKFKKNDSTSHEVMDAGKLIKKQMPLLYAELIKTPIRHTIFRILQRQNLVNHFAIDPSLGIINFSVYPPFLNGTNDLIDLILVNN</sequence>
<accession>A0ABV8W5K3</accession>
<evidence type="ECO:0000313" key="1">
    <source>
        <dbReference type="EMBL" id="MFC4392108.1"/>
    </source>
</evidence>
<proteinExistence type="predicted"/>
<dbReference type="RefSeq" id="WP_219071432.1">
    <property type="nucleotide sequence ID" value="NZ_JBHSCO010000004.1"/>
</dbReference>
<evidence type="ECO:0000313" key="2">
    <source>
        <dbReference type="Proteomes" id="UP001595719"/>
    </source>
</evidence>
<keyword evidence="2" id="KW-1185">Reference proteome</keyword>
<gene>
    <name evidence="1" type="ORF">ACFOY0_14005</name>
</gene>
<reference evidence="2" key="1">
    <citation type="journal article" date="2019" name="Int. J. Syst. Evol. Microbiol.">
        <title>The Global Catalogue of Microorganisms (GCM) 10K type strain sequencing project: providing services to taxonomists for standard genome sequencing and annotation.</title>
        <authorList>
            <consortium name="The Broad Institute Genomics Platform"/>
            <consortium name="The Broad Institute Genome Sequencing Center for Infectious Disease"/>
            <person name="Wu L."/>
            <person name="Ma J."/>
        </authorList>
    </citation>
    <scope>NUCLEOTIDE SEQUENCE [LARGE SCALE GENOMIC DNA]</scope>
    <source>
        <strain evidence="2">CGMCC 1.15345</strain>
    </source>
</reference>
<organism evidence="1 2">
    <name type="scientific">Flavobacterium quisquiliarum</name>
    <dbReference type="NCBI Taxonomy" id="1834436"/>
    <lineage>
        <taxon>Bacteria</taxon>
        <taxon>Pseudomonadati</taxon>
        <taxon>Bacteroidota</taxon>
        <taxon>Flavobacteriia</taxon>
        <taxon>Flavobacteriales</taxon>
        <taxon>Flavobacteriaceae</taxon>
        <taxon>Flavobacterium</taxon>
    </lineage>
</organism>
<dbReference type="Proteomes" id="UP001595719">
    <property type="component" value="Unassembled WGS sequence"/>
</dbReference>
<dbReference type="EMBL" id="JBHSCO010000004">
    <property type="protein sequence ID" value="MFC4392108.1"/>
    <property type="molecule type" value="Genomic_DNA"/>
</dbReference>
<comment type="caution">
    <text evidence="1">The sequence shown here is derived from an EMBL/GenBank/DDBJ whole genome shotgun (WGS) entry which is preliminary data.</text>
</comment>
<name>A0ABV8W5K3_9FLAO</name>
<protein>
    <submittedName>
        <fullName evidence="1">Uncharacterized protein</fullName>
    </submittedName>
</protein>